<evidence type="ECO:0000313" key="2">
    <source>
        <dbReference type="EMBL" id="EFK95676.1"/>
    </source>
</evidence>
<dbReference type="Pfam" id="PF07592">
    <property type="entry name" value="DDE_Tnp_ISAZ013"/>
    <property type="match status" value="1"/>
</dbReference>
<dbReference type="AlphaFoldDB" id="D9PL90"/>
<evidence type="ECO:0000256" key="1">
    <source>
        <dbReference type="SAM" id="MobiDB-lite"/>
    </source>
</evidence>
<sequence>MLGRGGITIIHQASGMSRKTIRKGAQEVTDGTSLPAERNRNKGGGRKPLTKTDKTLETDLLALVEDSSQGDPESSLRWTNKSLRTLSKELVNKNHAVSHTQAGHILKANNYRLQGNKKIKEGTKHPDRDAQFRHIANQAKAYLSANDPVISVDAKKKELVGNFKNNGRTWLPTGKPIEVNTHDFPDPKQGKVAPYGVYDISSNSGYVNVGINHDTGEFAVASVRRWWEHLGQERYPKSKKILVTADAGGSNGYRLRLWKKELQTFSDESGLEITVCHFPPGTSKWNKIEHKLFSFISINWKGKPLTSYKVIVNLIANTKTATGLKVYATLDDRIYKLKRKITDKEMKQLRIEPDEFHGEWNYTIKPRK</sequence>
<accession>D9PL90</accession>
<reference evidence="2" key="2">
    <citation type="journal article" date="2011" name="Microb. Ecol.">
        <title>Taxonomic and Functional Metagenomic Profiling of the Microbial Community in the Anoxic Sediment of a Sub-saline Shallow Lake (Laguna de Carrizo, Central Spain).</title>
        <authorList>
            <person name="Ferrer M."/>
            <person name="Guazzaroni M.E."/>
            <person name="Richter M."/>
            <person name="Garcia-Salamanca A."/>
            <person name="Yarza P."/>
            <person name="Suarez-Suarez A."/>
            <person name="Solano J."/>
            <person name="Alcaide M."/>
            <person name="van Dillewijn P."/>
            <person name="Molina-Henares M.A."/>
            <person name="Lopez-Cortes N."/>
            <person name="Al-Ramahi Y."/>
            <person name="Guerrero C."/>
            <person name="Acosta A."/>
            <person name="de Eugenio L.I."/>
            <person name="Martinez V."/>
            <person name="Marques S."/>
            <person name="Rojo F."/>
            <person name="Santero E."/>
            <person name="Genilloud O."/>
            <person name="Perez-Perez J."/>
            <person name="Rossello-Mora R."/>
            <person name="Ramos J.L."/>
        </authorList>
    </citation>
    <scope>NUCLEOTIDE SEQUENCE</scope>
</reference>
<reference evidence="2" key="1">
    <citation type="submission" date="2010-07" db="EMBL/GenBank/DDBJ databases">
        <authorList>
            <consortium name="CONSOLIDER consortium CSD2007-00005"/>
            <person name="Guazzaroni M.-E."/>
            <person name="Richter M."/>
            <person name="Garcia-Salamanca A."/>
            <person name="Yarza P."/>
            <person name="Ferrer M."/>
        </authorList>
    </citation>
    <scope>NUCLEOTIDE SEQUENCE</scope>
</reference>
<protein>
    <submittedName>
        <fullName evidence="2">Transposase, Rhodopirellula-type</fullName>
    </submittedName>
</protein>
<dbReference type="InterPro" id="IPR011518">
    <property type="entry name" value="Transposase_36"/>
</dbReference>
<organism evidence="2">
    <name type="scientific">sediment metagenome</name>
    <dbReference type="NCBI Taxonomy" id="749907"/>
    <lineage>
        <taxon>unclassified sequences</taxon>
        <taxon>metagenomes</taxon>
        <taxon>ecological metagenomes</taxon>
    </lineage>
</organism>
<dbReference type="NCBIfam" id="NF033519">
    <property type="entry name" value="transpos_ISAzo13"/>
    <property type="match status" value="1"/>
</dbReference>
<feature type="region of interest" description="Disordered" evidence="1">
    <location>
        <begin position="14"/>
        <end position="54"/>
    </location>
</feature>
<proteinExistence type="predicted"/>
<gene>
    <name evidence="2" type="ORF">LDC_2313</name>
</gene>
<name>D9PL90_9ZZZZ</name>
<comment type="caution">
    <text evidence="2">The sequence shown here is derived from an EMBL/GenBank/DDBJ whole genome shotgun (WGS) entry which is preliminary data.</text>
</comment>
<dbReference type="EMBL" id="ADZX01000700">
    <property type="protein sequence ID" value="EFK95676.1"/>
    <property type="molecule type" value="Genomic_DNA"/>
</dbReference>